<organism evidence="4 5">
    <name type="scientific">Candidatus Magasanikbacteria bacterium GW2011_GWA2_45_39</name>
    <dbReference type="NCBI Taxonomy" id="1619041"/>
    <lineage>
        <taxon>Bacteria</taxon>
        <taxon>Candidatus Magasanikiibacteriota</taxon>
    </lineage>
</organism>
<evidence type="ECO:0000313" key="5">
    <source>
        <dbReference type="Proteomes" id="UP000033999"/>
    </source>
</evidence>
<evidence type="ECO:0000313" key="4">
    <source>
        <dbReference type="EMBL" id="KKU07431.1"/>
    </source>
</evidence>
<dbReference type="InterPro" id="IPR011009">
    <property type="entry name" value="Kinase-like_dom_sf"/>
</dbReference>
<dbReference type="SUPFAM" id="SSF56112">
    <property type="entry name" value="Protein kinase-like (PK-like)"/>
    <property type="match status" value="1"/>
</dbReference>
<dbReference type="InterPro" id="IPR036940">
    <property type="entry name" value="PI3/4_kinase_cat_sf"/>
</dbReference>
<gene>
    <name evidence="4" type="ORF">UX10_C0011G0009</name>
</gene>
<dbReference type="Pfam" id="PF00454">
    <property type="entry name" value="PI3_PI4_kinase"/>
    <property type="match status" value="1"/>
</dbReference>
<keyword evidence="1" id="KW-0175">Coiled coil</keyword>
<dbReference type="EMBL" id="LCKX01000011">
    <property type="protein sequence ID" value="KKU07431.1"/>
    <property type="molecule type" value="Genomic_DNA"/>
</dbReference>
<dbReference type="Gene3D" id="1.10.1070.11">
    <property type="entry name" value="Phosphatidylinositol 3-/4-kinase, catalytic domain"/>
    <property type="match status" value="1"/>
</dbReference>
<dbReference type="AlphaFoldDB" id="A0A0G1MGH5"/>
<feature type="coiled-coil region" evidence="1">
    <location>
        <begin position="126"/>
        <end position="153"/>
    </location>
</feature>
<evidence type="ECO:0000256" key="2">
    <source>
        <dbReference type="SAM" id="MobiDB-lite"/>
    </source>
</evidence>
<evidence type="ECO:0000259" key="3">
    <source>
        <dbReference type="Pfam" id="PF00454"/>
    </source>
</evidence>
<feature type="domain" description="PI3K/PI4K catalytic" evidence="3">
    <location>
        <begin position="248"/>
        <end position="293"/>
    </location>
</feature>
<dbReference type="Proteomes" id="UP000033999">
    <property type="component" value="Unassembled WGS sequence"/>
</dbReference>
<feature type="region of interest" description="Disordered" evidence="2">
    <location>
        <begin position="376"/>
        <end position="421"/>
    </location>
</feature>
<evidence type="ECO:0000256" key="1">
    <source>
        <dbReference type="SAM" id="Coils"/>
    </source>
</evidence>
<reference evidence="4 5" key="1">
    <citation type="journal article" date="2015" name="Nature">
        <title>rRNA introns, odd ribosomes, and small enigmatic genomes across a large radiation of phyla.</title>
        <authorList>
            <person name="Brown C.T."/>
            <person name="Hug L.A."/>
            <person name="Thomas B.C."/>
            <person name="Sharon I."/>
            <person name="Castelle C.J."/>
            <person name="Singh A."/>
            <person name="Wilkins M.J."/>
            <person name="Williams K.H."/>
            <person name="Banfield J.F."/>
        </authorList>
    </citation>
    <scope>NUCLEOTIDE SEQUENCE [LARGE SCALE GENOMIC DNA]</scope>
</reference>
<accession>A0A0G1MGH5</accession>
<feature type="compositionally biased region" description="Polar residues" evidence="2">
    <location>
        <begin position="390"/>
        <end position="403"/>
    </location>
</feature>
<sequence length="421" mass="46609">MNESGKPSVPIETAIASTRAESPRVVDVVAEQPARVEDHGYVREQLFRARALEDTLTQILVSEYVKGGDTASSNELIQRIKIEHALREGATREIFRIRDRKDANVMRPPEMDIELAGIQDDGSEESARARKDLEALALEAKTLRSEVQKIEISATETGEKTEAVFKPQDGEPHVMAGAHDLGTLTNHVPRGHLREWLAGFVAKSCGVERVVPPTVIREVDGRVGSVQAWAKGELAVSVFDWEHKAQSRDMETIAFLDYILDNADRHTSNFLIDNDGRLSAIDHGAILSLKQENGALRSFPLRVVSGKPISQEMVTQIQTLVDSEARMEAVESAFTFVLGEDAGPKFAQFKERVEELAGNGKFPEYTLNFQEDEAHFTPEEDDAGGDSLVRTPQTEIRTPQTEIKPQPEVPATVVRKKQKAA</sequence>
<name>A0A0G1MGH5_9BACT</name>
<comment type="caution">
    <text evidence="4">The sequence shown here is derived from an EMBL/GenBank/DDBJ whole genome shotgun (WGS) entry which is preliminary data.</text>
</comment>
<proteinExistence type="predicted"/>
<protein>
    <recommendedName>
        <fullName evidence="3">PI3K/PI4K catalytic domain-containing protein</fullName>
    </recommendedName>
</protein>
<dbReference type="InterPro" id="IPR000403">
    <property type="entry name" value="PI3/4_kinase_cat_dom"/>
</dbReference>